<dbReference type="InterPro" id="IPR008822">
    <property type="entry name" value="Endonuclease_RusA-like"/>
</dbReference>
<organism evidence="1">
    <name type="scientific">uncultured Caudovirales phage</name>
    <dbReference type="NCBI Taxonomy" id="2100421"/>
    <lineage>
        <taxon>Viruses</taxon>
        <taxon>Duplodnaviria</taxon>
        <taxon>Heunggongvirae</taxon>
        <taxon>Uroviricota</taxon>
        <taxon>Caudoviricetes</taxon>
        <taxon>Peduoviridae</taxon>
        <taxon>Maltschvirus</taxon>
        <taxon>Maltschvirus maltsch</taxon>
    </lineage>
</organism>
<dbReference type="GO" id="GO:0006310">
    <property type="term" value="P:DNA recombination"/>
    <property type="evidence" value="ECO:0007669"/>
    <property type="project" value="InterPro"/>
</dbReference>
<dbReference type="SUPFAM" id="SSF103084">
    <property type="entry name" value="Holliday junction resolvase RusA"/>
    <property type="match status" value="1"/>
</dbReference>
<accession>A0A6J5MNT9</accession>
<gene>
    <name evidence="1" type="ORF">UFOVP516_43</name>
</gene>
<name>A0A6J5MNT9_9CAUD</name>
<dbReference type="Gene3D" id="3.30.1330.70">
    <property type="entry name" value="Holliday junction resolvase RusA"/>
    <property type="match status" value="1"/>
</dbReference>
<dbReference type="Pfam" id="PF05866">
    <property type="entry name" value="RusA"/>
    <property type="match status" value="1"/>
</dbReference>
<dbReference type="GO" id="GO:0000287">
    <property type="term" value="F:magnesium ion binding"/>
    <property type="evidence" value="ECO:0007669"/>
    <property type="project" value="InterPro"/>
</dbReference>
<sequence length="108" mass="12844">MDIKLQIKPMSINSAFKGRKFRTQEYDVFIIKCLRLLPDKIEIPNKDHIKLALEFGFSSKASDIDNCVKTFIDCLVKKYKVDDRFIYELHTFKTIVKKGDEFIRFKIY</sequence>
<proteinExistence type="predicted"/>
<dbReference type="EMBL" id="LR796480">
    <property type="protein sequence ID" value="CAB4147731.1"/>
    <property type="molecule type" value="Genomic_DNA"/>
</dbReference>
<evidence type="ECO:0000313" key="1">
    <source>
        <dbReference type="EMBL" id="CAB4147731.1"/>
    </source>
</evidence>
<dbReference type="InterPro" id="IPR036614">
    <property type="entry name" value="RusA-like_sf"/>
</dbReference>
<dbReference type="GO" id="GO:0006281">
    <property type="term" value="P:DNA repair"/>
    <property type="evidence" value="ECO:0007669"/>
    <property type="project" value="InterPro"/>
</dbReference>
<reference evidence="1" key="1">
    <citation type="submission" date="2020-04" db="EMBL/GenBank/DDBJ databases">
        <authorList>
            <person name="Chiriac C."/>
            <person name="Salcher M."/>
            <person name="Ghai R."/>
            <person name="Kavagutti S V."/>
        </authorList>
    </citation>
    <scope>NUCLEOTIDE SEQUENCE</scope>
</reference>
<protein>
    <submittedName>
        <fullName evidence="1">Crossover junction endodeoxyribonuclease, RusA-like</fullName>
    </submittedName>
</protein>